<sequence>MSQVGMPESYYSQLHDLQAVDFVLVELTLYLDTHPDDLAALQQYNKFAQKRMHIANQFELEFGPLMPFGHAYSKQPWQWIEAPWPWQV</sequence>
<dbReference type="EMBL" id="JAAIKC010000006">
    <property type="protein sequence ID" value="NEW07790.1"/>
    <property type="molecule type" value="Genomic_DNA"/>
</dbReference>
<comment type="caution">
    <text evidence="2">The sequence shown here is derived from an EMBL/GenBank/DDBJ whole genome shotgun (WGS) entry which is preliminary data.</text>
</comment>
<dbReference type="RefSeq" id="WP_163949393.1">
    <property type="nucleotide sequence ID" value="NZ_JAAIKC010000006.1"/>
</dbReference>
<dbReference type="AlphaFoldDB" id="A0A6G4A0B3"/>
<keyword evidence="2" id="KW-0167">Capsid protein</keyword>
<protein>
    <submittedName>
        <fullName evidence="2">Spore coat protein CotJB</fullName>
    </submittedName>
</protein>
<dbReference type="PIRSF" id="PIRSF010606">
    <property type="entry name" value="Spore_coat_CotJB"/>
    <property type="match status" value="1"/>
</dbReference>
<reference evidence="2" key="1">
    <citation type="submission" date="2020-02" db="EMBL/GenBank/DDBJ databases">
        <authorList>
            <person name="Shen X.-R."/>
            <person name="Zhang Y.-X."/>
        </authorList>
    </citation>
    <scope>NUCLEOTIDE SEQUENCE</scope>
    <source>
        <strain evidence="2">SYP-B3998</strain>
    </source>
</reference>
<dbReference type="InterPro" id="IPR024207">
    <property type="entry name" value="CotJB_dom"/>
</dbReference>
<keyword evidence="2" id="KW-0946">Virion</keyword>
<organism evidence="2">
    <name type="scientific">Paenibacillus sp. SYP-B3998</name>
    <dbReference type="NCBI Taxonomy" id="2678564"/>
    <lineage>
        <taxon>Bacteria</taxon>
        <taxon>Bacillati</taxon>
        <taxon>Bacillota</taxon>
        <taxon>Bacilli</taxon>
        <taxon>Bacillales</taxon>
        <taxon>Paenibacillaceae</taxon>
        <taxon>Paenibacillus</taxon>
    </lineage>
</organism>
<evidence type="ECO:0000313" key="2">
    <source>
        <dbReference type="EMBL" id="NEW07790.1"/>
    </source>
</evidence>
<feature type="domain" description="Protein CotJB" evidence="1">
    <location>
        <begin position="13"/>
        <end position="87"/>
    </location>
</feature>
<proteinExistence type="predicted"/>
<name>A0A6G4A0B3_9BACL</name>
<dbReference type="InterPro" id="IPR016571">
    <property type="entry name" value="Spore_coat_assembly_CotJB"/>
</dbReference>
<evidence type="ECO:0000259" key="1">
    <source>
        <dbReference type="Pfam" id="PF12652"/>
    </source>
</evidence>
<dbReference type="Pfam" id="PF12652">
    <property type="entry name" value="CotJB"/>
    <property type="match status" value="1"/>
</dbReference>
<gene>
    <name evidence="2" type="ORF">GK047_17455</name>
</gene>
<accession>A0A6G4A0B3</accession>